<feature type="region of interest" description="Disordered" evidence="1">
    <location>
        <begin position="1"/>
        <end position="41"/>
    </location>
</feature>
<organism evidence="3">
    <name type="scientific">Octopus bimaculoides</name>
    <name type="common">California two-spotted octopus</name>
    <dbReference type="NCBI Taxonomy" id="37653"/>
    <lineage>
        <taxon>Eukaryota</taxon>
        <taxon>Metazoa</taxon>
        <taxon>Spiralia</taxon>
        <taxon>Lophotrochozoa</taxon>
        <taxon>Mollusca</taxon>
        <taxon>Cephalopoda</taxon>
        <taxon>Coleoidea</taxon>
        <taxon>Octopodiformes</taxon>
        <taxon>Octopoda</taxon>
        <taxon>Incirrata</taxon>
        <taxon>Octopodidae</taxon>
        <taxon>Octopus</taxon>
    </lineage>
</organism>
<dbReference type="AlphaFoldDB" id="A0A0L8HFC4"/>
<proteinExistence type="predicted"/>
<dbReference type="Pfam" id="PF00307">
    <property type="entry name" value="CH"/>
    <property type="match status" value="1"/>
</dbReference>
<dbReference type="PANTHER" id="PTHR23167">
    <property type="entry name" value="CALPONIN HOMOLOGY DOMAIN-CONTAINING PROTEIN DDB_G0272472-RELATED"/>
    <property type="match status" value="1"/>
</dbReference>
<evidence type="ECO:0000259" key="2">
    <source>
        <dbReference type="PROSITE" id="PS50021"/>
    </source>
</evidence>
<dbReference type="InterPro" id="IPR036872">
    <property type="entry name" value="CH_dom_sf"/>
</dbReference>
<gene>
    <name evidence="3" type="ORF">OCBIM_22015802mg</name>
</gene>
<feature type="compositionally biased region" description="Low complexity" evidence="1">
    <location>
        <begin position="29"/>
        <end position="40"/>
    </location>
</feature>
<dbReference type="InterPro" id="IPR050540">
    <property type="entry name" value="F-actin_Monoox_Mical"/>
</dbReference>
<dbReference type="EMBL" id="KQ418294">
    <property type="protein sequence ID" value="KOF87973.1"/>
    <property type="molecule type" value="Genomic_DNA"/>
</dbReference>
<reference evidence="3" key="1">
    <citation type="submission" date="2015-07" db="EMBL/GenBank/DDBJ databases">
        <title>MeaNS - Measles Nucleotide Surveillance Program.</title>
        <authorList>
            <person name="Tran T."/>
            <person name="Druce J."/>
        </authorList>
    </citation>
    <scope>NUCLEOTIDE SEQUENCE</scope>
    <source>
        <strain evidence="3">UCB-OBI-ISO-001</strain>
        <tissue evidence="3">Gonad</tissue>
    </source>
</reference>
<dbReference type="SUPFAM" id="SSF47576">
    <property type="entry name" value="Calponin-homology domain, CH-domain"/>
    <property type="match status" value="1"/>
</dbReference>
<evidence type="ECO:0000256" key="1">
    <source>
        <dbReference type="SAM" id="MobiDB-lite"/>
    </source>
</evidence>
<evidence type="ECO:0000313" key="3">
    <source>
        <dbReference type="EMBL" id="KOF87973.1"/>
    </source>
</evidence>
<feature type="domain" description="Calponin-homology (CH)" evidence="2">
    <location>
        <begin position="37"/>
        <end position="84"/>
    </location>
</feature>
<dbReference type="STRING" id="37653.A0A0L8HFC4"/>
<dbReference type="InterPro" id="IPR001715">
    <property type="entry name" value="CH_dom"/>
</dbReference>
<name>A0A0L8HFC4_OCTBM</name>
<protein>
    <recommendedName>
        <fullName evidence="2">Calponin-homology (CH) domain-containing protein</fullName>
    </recommendedName>
</protein>
<dbReference type="Gene3D" id="1.10.418.10">
    <property type="entry name" value="Calponin-like domain"/>
    <property type="match status" value="1"/>
</dbReference>
<sequence>MFTNFRKPSPRKSPVRQTKASQKAETDENTTNSSSGSNSTKDLLTWCQSVTVGYRGVKVTNLTTSWRNGLAFCAIIHHFRPDLL</sequence>
<dbReference type="PANTHER" id="PTHR23167:SF46">
    <property type="entry name" value="EPS15 HOMOLOGY DOMAIN CONTAINING PROTEIN-BINDING PROTEIN 1, ISOFORM F"/>
    <property type="match status" value="1"/>
</dbReference>
<accession>A0A0L8HFC4</accession>
<dbReference type="PROSITE" id="PS50021">
    <property type="entry name" value="CH"/>
    <property type="match status" value="1"/>
</dbReference>